<evidence type="ECO:0000313" key="3">
    <source>
        <dbReference type="EMBL" id="ORY35005.1"/>
    </source>
</evidence>
<dbReference type="InterPro" id="IPR036291">
    <property type="entry name" value="NAD(P)-bd_dom_sf"/>
</dbReference>
<organism evidence="3 4">
    <name type="scientific">Naematelia encephala</name>
    <dbReference type="NCBI Taxonomy" id="71784"/>
    <lineage>
        <taxon>Eukaryota</taxon>
        <taxon>Fungi</taxon>
        <taxon>Dikarya</taxon>
        <taxon>Basidiomycota</taxon>
        <taxon>Agaricomycotina</taxon>
        <taxon>Tremellomycetes</taxon>
        <taxon>Tremellales</taxon>
        <taxon>Naemateliaceae</taxon>
        <taxon>Naematelia</taxon>
    </lineage>
</organism>
<dbReference type="Gene3D" id="3.40.50.720">
    <property type="entry name" value="NAD(P)-binding Rossmann-like Domain"/>
    <property type="match status" value="1"/>
</dbReference>
<dbReference type="GO" id="GO:0005741">
    <property type="term" value="C:mitochondrial outer membrane"/>
    <property type="evidence" value="ECO:0007669"/>
    <property type="project" value="UniProtKB-SubCell"/>
</dbReference>
<keyword evidence="4" id="KW-1185">Reference proteome</keyword>
<dbReference type="SUPFAM" id="SSF51735">
    <property type="entry name" value="NAD(P)-binding Rossmann-fold domains"/>
    <property type="match status" value="1"/>
</dbReference>
<evidence type="ECO:0000313" key="4">
    <source>
        <dbReference type="Proteomes" id="UP000193986"/>
    </source>
</evidence>
<dbReference type="PANTHER" id="PTHR14097:SF7">
    <property type="entry name" value="OXIDOREDUCTASE HTATIP2"/>
    <property type="match status" value="1"/>
</dbReference>
<evidence type="ECO:0000256" key="1">
    <source>
        <dbReference type="ARBA" id="ARBA00004450"/>
    </source>
</evidence>
<evidence type="ECO:0000256" key="2">
    <source>
        <dbReference type="ARBA" id="ARBA00006617"/>
    </source>
</evidence>
<dbReference type="EMBL" id="MCFC01000002">
    <property type="protein sequence ID" value="ORY35005.1"/>
    <property type="molecule type" value="Genomic_DNA"/>
</dbReference>
<dbReference type="AlphaFoldDB" id="A0A1Y2BLJ8"/>
<gene>
    <name evidence="3" type="ORF">BCR39DRAFT_516024</name>
</gene>
<comment type="subcellular location">
    <subcellularLocation>
        <location evidence="1">Mitochondrion outer membrane</location>
        <topology evidence="1">Peripheral membrane protein</topology>
    </subcellularLocation>
</comment>
<reference evidence="3 4" key="1">
    <citation type="submission" date="2016-07" db="EMBL/GenBank/DDBJ databases">
        <title>Pervasive Adenine N6-methylation of Active Genes in Fungi.</title>
        <authorList>
            <consortium name="DOE Joint Genome Institute"/>
            <person name="Mondo S.J."/>
            <person name="Dannebaum R.O."/>
            <person name="Kuo R.C."/>
            <person name="Labutti K."/>
            <person name="Haridas S."/>
            <person name="Kuo A."/>
            <person name="Salamov A."/>
            <person name="Ahrendt S.R."/>
            <person name="Lipzen A."/>
            <person name="Sullivan W."/>
            <person name="Andreopoulos W.B."/>
            <person name="Clum A."/>
            <person name="Lindquist E."/>
            <person name="Daum C."/>
            <person name="Ramamoorthy G.K."/>
            <person name="Gryganskyi A."/>
            <person name="Culley D."/>
            <person name="Magnuson J.K."/>
            <person name="James T.Y."/>
            <person name="O'Malley M.A."/>
            <person name="Stajich J.E."/>
            <person name="Spatafora J.W."/>
            <person name="Visel A."/>
            <person name="Grigoriev I.V."/>
        </authorList>
    </citation>
    <scope>NUCLEOTIDE SEQUENCE [LARGE SCALE GENOMIC DNA]</scope>
    <source>
        <strain evidence="3 4">68-887.2</strain>
    </source>
</reference>
<dbReference type="PANTHER" id="PTHR14097">
    <property type="entry name" value="OXIDOREDUCTASE HTATIP2"/>
    <property type="match status" value="1"/>
</dbReference>
<accession>A0A1Y2BLJ8</accession>
<dbReference type="Proteomes" id="UP000193986">
    <property type="component" value="Unassembled WGS sequence"/>
</dbReference>
<dbReference type="STRING" id="71784.A0A1Y2BLJ8"/>
<proteinExistence type="inferred from homology"/>
<dbReference type="GO" id="GO:0051170">
    <property type="term" value="P:import into nucleus"/>
    <property type="evidence" value="ECO:0007669"/>
    <property type="project" value="TreeGrafter"/>
</dbReference>
<comment type="caution">
    <text evidence="3">The sequence shown here is derived from an EMBL/GenBank/DDBJ whole genome shotgun (WGS) entry which is preliminary data.</text>
</comment>
<protein>
    <submittedName>
        <fullName evidence="3">Putative endoplasmic reticulum protein</fullName>
    </submittedName>
</protein>
<dbReference type="InParanoid" id="A0A1Y2BLJ8"/>
<dbReference type="OrthoDB" id="430436at2759"/>
<sequence length="237" mass="25051">MSKATPITIVGATGLTGHAAFTSLLSSIHPFAVTALTRRPLDAPTSLSPGSTYTNKVYPDLFDAPKETVAEPGGIYVSCLGTTRAAAGGLEKQEKIDVFLNCELAEKAKKDGADYLLLVSSGGSSPTSHFPYSRMKGTVEENVKRLGFKHCVILRPGLLMGTRTEMRVPEWTFQKIFGGLKTIGAPVGSLCIDGTDVGKCIAYLAANPPDEPVTILNNSQIIATAALFKGNDQTTST</sequence>
<comment type="similarity">
    <text evidence="2">Belongs to the FMP52 family.</text>
</comment>
<name>A0A1Y2BLJ8_9TREE</name>